<dbReference type="OrthoDB" id="372717at2759"/>
<dbReference type="Proteomes" id="UP000195521">
    <property type="component" value="Unassembled WGS sequence"/>
</dbReference>
<reference evidence="3" key="1">
    <citation type="submission" date="2017-04" db="EMBL/GenBank/DDBJ databases">
        <title>Plasmodium gonderi genome.</title>
        <authorList>
            <person name="Arisue N."/>
            <person name="Honma H."/>
            <person name="Kawai S."/>
            <person name="Tougan T."/>
            <person name="Tanabe K."/>
            <person name="Horii T."/>
        </authorList>
    </citation>
    <scope>NUCLEOTIDE SEQUENCE [LARGE SCALE GENOMIC DNA]</scope>
    <source>
        <strain evidence="3">ATCC 30045</strain>
    </source>
</reference>
<proteinExistence type="predicted"/>
<name>A0A1Y1JIF0_PLAGO</name>
<dbReference type="RefSeq" id="XP_028543997.1">
    <property type="nucleotide sequence ID" value="XM_028688196.1"/>
</dbReference>
<dbReference type="OMA" id="KTIGMNC"/>
<accession>A0A1Y1JIF0</accession>
<comment type="caution">
    <text evidence="2">The sequence shown here is derived from an EMBL/GenBank/DDBJ whole genome shotgun (WGS) entry which is preliminary data.</text>
</comment>
<gene>
    <name evidence="2" type="ORF">PGO_101650</name>
</gene>
<feature type="region of interest" description="Disordered" evidence="1">
    <location>
        <begin position="262"/>
        <end position="285"/>
    </location>
</feature>
<dbReference type="GeneID" id="39748130"/>
<keyword evidence="3" id="KW-1185">Reference proteome</keyword>
<dbReference type="EMBL" id="BDQF01000011">
    <property type="protein sequence ID" value="GAW81408.1"/>
    <property type="molecule type" value="Genomic_DNA"/>
</dbReference>
<dbReference type="AlphaFoldDB" id="A0A1Y1JIF0"/>
<organism evidence="2 3">
    <name type="scientific">Plasmodium gonderi</name>
    <dbReference type="NCBI Taxonomy" id="77519"/>
    <lineage>
        <taxon>Eukaryota</taxon>
        <taxon>Sar</taxon>
        <taxon>Alveolata</taxon>
        <taxon>Apicomplexa</taxon>
        <taxon>Aconoidasida</taxon>
        <taxon>Haemosporida</taxon>
        <taxon>Plasmodiidae</taxon>
        <taxon>Plasmodium</taxon>
        <taxon>Plasmodium (Plasmodium)</taxon>
    </lineage>
</organism>
<evidence type="ECO:0000313" key="3">
    <source>
        <dbReference type="Proteomes" id="UP000195521"/>
    </source>
</evidence>
<evidence type="ECO:0000256" key="1">
    <source>
        <dbReference type="SAM" id="MobiDB-lite"/>
    </source>
</evidence>
<evidence type="ECO:0000313" key="2">
    <source>
        <dbReference type="EMBL" id="GAW81408.1"/>
    </source>
</evidence>
<protein>
    <submittedName>
        <fullName evidence="2">Uncharacterized protein</fullName>
    </submittedName>
</protein>
<sequence>MEKDNSGCKAKGDMNEGSIEKYHGNPFTNLKEDYYNEKIQRIICAILVRKNIKKVNVEVFDLLFNFFMKIIKTIGMNCRKFSSLRGSVVVNYIDIKYCIKVVLNNVYNDIYITNNFQYLFDNCIYDIEEHDENIKIKNHNYINVLQNSYLYYKQLCMKQKEKYETMDNLDYVDSPLDNINRIDSLQNLSCLNNLVFGNSTSNENVNVLFLNENIDIEKYKEIMKLKKKYVHDHMPIIPLTLNRKEKKTGYYNDKMEYYEELSSSSSSSVKSSSSSSSNLSDPSSDYSEFFNQVDQNVSEKDMYNTHTKDDIGQEKMQVLNLLPKLKDIYTQNGKRAQQNNDTQDPNEFLFNSLNIFETKEKDDS</sequence>